<evidence type="ECO:0000313" key="4">
    <source>
        <dbReference type="EMBL" id="KRZ41355.1"/>
    </source>
</evidence>
<reference evidence="5 6" key="1">
    <citation type="submission" date="2015-01" db="EMBL/GenBank/DDBJ databases">
        <title>Evolution of Trichinella species and genotypes.</title>
        <authorList>
            <person name="Korhonen P.K."/>
            <person name="Edoardo P."/>
            <person name="Giuseppe L.R."/>
            <person name="Gasser R.B."/>
        </authorList>
    </citation>
    <scope>NUCLEOTIDE SEQUENCE [LARGE SCALE GENOMIC DNA]</scope>
    <source>
        <strain evidence="2">ISS13</strain>
        <strain evidence="4">ISS176</strain>
        <strain evidence="3">ISS588</strain>
    </source>
</reference>
<dbReference type="EMBL" id="JYDS01000394">
    <property type="protein sequence ID" value="KRZ08571.1"/>
    <property type="molecule type" value="Genomic_DNA"/>
</dbReference>
<evidence type="ECO:0000313" key="3">
    <source>
        <dbReference type="EMBL" id="KRZ08571.1"/>
    </source>
</evidence>
<dbReference type="AlphaFoldDB" id="A0A0V1K2D2"/>
<evidence type="ECO:0000313" key="5">
    <source>
        <dbReference type="Proteomes" id="UP000054632"/>
    </source>
</evidence>
<accession>A0A0V1K2D2</accession>
<evidence type="ECO:0000313" key="7">
    <source>
        <dbReference type="Proteomes" id="UP000054826"/>
    </source>
</evidence>
<evidence type="ECO:0000313" key="6">
    <source>
        <dbReference type="Proteomes" id="UP000054805"/>
    </source>
</evidence>
<dbReference type="Proteomes" id="UP000054826">
    <property type="component" value="Unassembled WGS sequence"/>
</dbReference>
<dbReference type="EMBL" id="JYDR01000005">
    <property type="protein sequence ID" value="KRY78142.1"/>
    <property type="molecule type" value="Genomic_DNA"/>
</dbReference>
<evidence type="ECO:0000256" key="1">
    <source>
        <dbReference type="SAM" id="MobiDB-lite"/>
    </source>
</evidence>
<feature type="region of interest" description="Disordered" evidence="1">
    <location>
        <begin position="1"/>
        <end position="29"/>
    </location>
</feature>
<keyword evidence="6" id="KW-1185">Reference proteome</keyword>
<comment type="caution">
    <text evidence="4">The sequence shown here is derived from an EMBL/GenBank/DDBJ whole genome shotgun (WGS) entry which is preliminary data.</text>
</comment>
<dbReference type="Proteomes" id="UP000054805">
    <property type="component" value="Unassembled WGS sequence"/>
</dbReference>
<gene>
    <name evidence="2" type="ORF">T4A_6664</name>
    <name evidence="3" type="ORF">T4B_13102</name>
    <name evidence="4" type="ORF">T4C_7947</name>
</gene>
<organism evidence="4 7">
    <name type="scientific">Trichinella pseudospiralis</name>
    <name type="common">Parasitic roundworm</name>
    <dbReference type="NCBI Taxonomy" id="6337"/>
    <lineage>
        <taxon>Eukaryota</taxon>
        <taxon>Metazoa</taxon>
        <taxon>Ecdysozoa</taxon>
        <taxon>Nematoda</taxon>
        <taxon>Enoplea</taxon>
        <taxon>Dorylaimia</taxon>
        <taxon>Trichinellida</taxon>
        <taxon>Trichinellidae</taxon>
        <taxon>Trichinella</taxon>
    </lineage>
</organism>
<protein>
    <submittedName>
        <fullName evidence="4">Uncharacterized protein</fullName>
    </submittedName>
</protein>
<proteinExistence type="predicted"/>
<dbReference type="EMBL" id="JYDV01000020">
    <property type="protein sequence ID" value="KRZ41355.1"/>
    <property type="molecule type" value="Genomic_DNA"/>
</dbReference>
<dbReference type="Proteomes" id="UP000054632">
    <property type="component" value="Unassembled WGS sequence"/>
</dbReference>
<evidence type="ECO:0000313" key="2">
    <source>
        <dbReference type="EMBL" id="KRY78142.1"/>
    </source>
</evidence>
<sequence length="111" mass="12249">MEEYGREAEDVAVVGSGYSSEEADGEMDEHGMTGKYKFPLFPSSADSVRKEVAAEGIPMHAWHASKPAFTAKSAEDLFLLMFYADCIRDVLIADHNYKSVRAARLGLTAER</sequence>
<name>A0A0V1K2D2_TRIPS</name>